<evidence type="ECO:0000313" key="2">
    <source>
        <dbReference type="Proteomes" id="UP000199138"/>
    </source>
</evidence>
<reference evidence="1 2" key="1">
    <citation type="submission" date="2016-10" db="EMBL/GenBank/DDBJ databases">
        <authorList>
            <person name="de Groot N.N."/>
        </authorList>
    </citation>
    <scope>NUCLEOTIDE SEQUENCE [LARGE SCALE GENOMIC DNA]</scope>
    <source>
        <strain evidence="1 2">CGMCC 1.12333</strain>
    </source>
</reference>
<keyword evidence="2" id="KW-1185">Reference proteome</keyword>
<dbReference type="OrthoDB" id="1449507at2"/>
<name>A0A1I7IWR1_9FLAO</name>
<protein>
    <submittedName>
        <fullName evidence="1">Uncharacterized protein</fullName>
    </submittedName>
</protein>
<dbReference type="RefSeq" id="WP_093026587.1">
    <property type="nucleotide sequence ID" value="NZ_FPBK01000023.1"/>
</dbReference>
<dbReference type="AlphaFoldDB" id="A0A1I7IWR1"/>
<organism evidence="1 2">
    <name type="scientific">Pustulibacterium marinum</name>
    <dbReference type="NCBI Taxonomy" id="1224947"/>
    <lineage>
        <taxon>Bacteria</taxon>
        <taxon>Pseudomonadati</taxon>
        <taxon>Bacteroidota</taxon>
        <taxon>Flavobacteriia</taxon>
        <taxon>Flavobacteriales</taxon>
        <taxon>Flavobacteriaceae</taxon>
        <taxon>Pustulibacterium</taxon>
    </lineage>
</organism>
<dbReference type="STRING" id="1224947.SAMN05216480_12348"/>
<proteinExistence type="predicted"/>
<gene>
    <name evidence="1" type="ORF">SAMN05216480_12348</name>
</gene>
<sequence>MIDQTHVQRIKKVFGSHYANTLSKKLAEKGLLNRKQKPFSRQSLSNYLQNPERQTNTALATGILEVLIAEEKHQKELLEKLKS</sequence>
<evidence type="ECO:0000313" key="1">
    <source>
        <dbReference type="EMBL" id="SFU77363.1"/>
    </source>
</evidence>
<dbReference type="Proteomes" id="UP000199138">
    <property type="component" value="Unassembled WGS sequence"/>
</dbReference>
<accession>A0A1I7IWR1</accession>
<dbReference type="EMBL" id="FPBK01000023">
    <property type="protein sequence ID" value="SFU77363.1"/>
    <property type="molecule type" value="Genomic_DNA"/>
</dbReference>